<organism evidence="2 3">
    <name type="scientific">Pleurodeles waltl</name>
    <name type="common">Iberian ribbed newt</name>
    <dbReference type="NCBI Taxonomy" id="8319"/>
    <lineage>
        <taxon>Eukaryota</taxon>
        <taxon>Metazoa</taxon>
        <taxon>Chordata</taxon>
        <taxon>Craniata</taxon>
        <taxon>Vertebrata</taxon>
        <taxon>Euteleostomi</taxon>
        <taxon>Amphibia</taxon>
        <taxon>Batrachia</taxon>
        <taxon>Caudata</taxon>
        <taxon>Salamandroidea</taxon>
        <taxon>Salamandridae</taxon>
        <taxon>Pleurodelinae</taxon>
        <taxon>Pleurodeles</taxon>
    </lineage>
</organism>
<dbReference type="AlphaFoldDB" id="A0AAV7U392"/>
<protein>
    <recommendedName>
        <fullName evidence="4">Secreted protein</fullName>
    </recommendedName>
</protein>
<comment type="caution">
    <text evidence="2">The sequence shown here is derived from an EMBL/GenBank/DDBJ whole genome shotgun (WGS) entry which is preliminary data.</text>
</comment>
<evidence type="ECO:0000256" key="1">
    <source>
        <dbReference type="SAM" id="MobiDB-lite"/>
    </source>
</evidence>
<keyword evidence="3" id="KW-1185">Reference proteome</keyword>
<gene>
    <name evidence="2" type="ORF">NDU88_007495</name>
</gene>
<accession>A0AAV7U392</accession>
<feature type="region of interest" description="Disordered" evidence="1">
    <location>
        <begin position="37"/>
        <end position="56"/>
    </location>
</feature>
<evidence type="ECO:0000313" key="3">
    <source>
        <dbReference type="Proteomes" id="UP001066276"/>
    </source>
</evidence>
<reference evidence="2" key="1">
    <citation type="journal article" date="2022" name="bioRxiv">
        <title>Sequencing and chromosome-scale assembly of the giantPleurodeles waltlgenome.</title>
        <authorList>
            <person name="Brown T."/>
            <person name="Elewa A."/>
            <person name="Iarovenko S."/>
            <person name="Subramanian E."/>
            <person name="Araus A.J."/>
            <person name="Petzold A."/>
            <person name="Susuki M."/>
            <person name="Suzuki K.-i.T."/>
            <person name="Hayashi T."/>
            <person name="Toyoda A."/>
            <person name="Oliveira C."/>
            <person name="Osipova E."/>
            <person name="Leigh N.D."/>
            <person name="Simon A."/>
            <person name="Yun M.H."/>
        </authorList>
    </citation>
    <scope>NUCLEOTIDE SEQUENCE</scope>
    <source>
        <strain evidence="2">20211129_DDA</strain>
        <tissue evidence="2">Liver</tissue>
    </source>
</reference>
<dbReference type="EMBL" id="JANPWB010000006">
    <property type="protein sequence ID" value="KAJ1182303.1"/>
    <property type="molecule type" value="Genomic_DNA"/>
</dbReference>
<evidence type="ECO:0008006" key="4">
    <source>
        <dbReference type="Google" id="ProtNLM"/>
    </source>
</evidence>
<dbReference type="Proteomes" id="UP001066276">
    <property type="component" value="Chromosome 3_2"/>
</dbReference>
<name>A0AAV7U392_PLEWA</name>
<sequence>MAGHAFVAAARIPVCQPAACPYLTATPSFIYSSAAHASEQTNMHSKGRGNPPGNTRGFPHIMLTCRLVGYITDQRHYSGDPRKETLLPP</sequence>
<evidence type="ECO:0000313" key="2">
    <source>
        <dbReference type="EMBL" id="KAJ1182303.1"/>
    </source>
</evidence>
<proteinExistence type="predicted"/>